<dbReference type="GO" id="GO:0016787">
    <property type="term" value="F:hydrolase activity"/>
    <property type="evidence" value="ECO:0007669"/>
    <property type="project" value="UniProtKB-KW"/>
</dbReference>
<feature type="region of interest" description="Disordered" evidence="4">
    <location>
        <begin position="469"/>
        <end position="493"/>
    </location>
</feature>
<gene>
    <name evidence="6" type="ORF">CMQ_2698</name>
</gene>
<dbReference type="InterPro" id="IPR019826">
    <property type="entry name" value="Carboxylesterase_B_AS"/>
</dbReference>
<evidence type="ECO:0000256" key="1">
    <source>
        <dbReference type="ARBA" id="ARBA00005964"/>
    </source>
</evidence>
<accession>F0XH50</accession>
<reference evidence="6 7" key="1">
    <citation type="journal article" date="2011" name="Proc. Natl. Acad. Sci. U.S.A.">
        <title>Genome and transcriptome analyses of the mountain pine beetle-fungal symbiont Grosmannia clavigera, a lodgepole pine pathogen.</title>
        <authorList>
            <person name="DiGuistini S."/>
            <person name="Wang Y."/>
            <person name="Liao N.Y."/>
            <person name="Taylor G."/>
            <person name="Tanguay P."/>
            <person name="Feau N."/>
            <person name="Henrissat B."/>
            <person name="Chan S.K."/>
            <person name="Hesse-Orce U."/>
            <person name="Alamouti S.M."/>
            <person name="Tsui C.K.M."/>
            <person name="Docking R.T."/>
            <person name="Levasseur A."/>
            <person name="Haridas S."/>
            <person name="Robertson G."/>
            <person name="Birol I."/>
            <person name="Holt R.A."/>
            <person name="Marra M.A."/>
            <person name="Hamelin R.C."/>
            <person name="Hirst M."/>
            <person name="Jones S.J.M."/>
            <person name="Bohlmann J."/>
            <person name="Breuil C."/>
        </authorList>
    </citation>
    <scope>NUCLEOTIDE SEQUENCE [LARGE SCALE GENOMIC DNA]</scope>
    <source>
        <strain evidence="7">kw1407 / UAMH 11150</strain>
    </source>
</reference>
<dbReference type="RefSeq" id="XP_014172251.1">
    <property type="nucleotide sequence ID" value="XM_014316776.1"/>
</dbReference>
<evidence type="ECO:0000259" key="5">
    <source>
        <dbReference type="Pfam" id="PF00135"/>
    </source>
</evidence>
<comment type="similarity">
    <text evidence="1 3">Belongs to the type-B carboxylesterase/lipase family.</text>
</comment>
<dbReference type="OrthoDB" id="3200163at2759"/>
<dbReference type="ESTHER" id="grocl-f0xh50">
    <property type="family name" value="Fungal_carboxylesterase_lipase"/>
</dbReference>
<dbReference type="AlphaFoldDB" id="F0XH50"/>
<dbReference type="GeneID" id="25975715"/>
<keyword evidence="7" id="KW-1185">Reference proteome</keyword>
<protein>
    <recommendedName>
        <fullName evidence="3">Carboxylic ester hydrolase</fullName>
        <ecNumber evidence="3">3.1.1.-</ecNumber>
    </recommendedName>
</protein>
<keyword evidence="2 3" id="KW-0378">Hydrolase</keyword>
<sequence>MSSPVAATPLAQLPSGDSPGVLQTVVGIESPVAADLPKCPQPSAGNTSRVFQTYLPYPELAEAKFDCLRLTIVRPSPAALARHGIAPAEASRLPVLVWIHGGGLSMGASSDPMWDTSRLVLRALKIGSPIMVVSINYRLNLFGFAASRDLLVAQQQQQPPVTTAGLNFGLRDQKLGLAWISRNIAAFGGDPDRISISGQSAGSVSVHSHLLEATAAAAAGRKTLFRRAIMLSGALSTLGPIPLELAEAPWKRICDLTLAPSSSPADRVRHLRQLPASTLLEITATNHIQGIPIVEDDITVFLGPSGSSDQPDMDLGPVDLRHAPRQAAQKGVDVLIGFTDVEALIFMGGLPPFAQILSKFEAVYSDRNHCAEVMKAYGLVASATSAELQQGLLTLLSDAMFEVPVHLARKNLQKKSGGPAVGQVQSFLTAVGNPFPGPIEGFARHCVELIYLFETCHTTLVEADRGIRRPYTKPGQENAALPQQDPTMSNGEPYKRSNIELCHEFQDHIICYVTADDWKPACSPDFIMVYGKDRSTEVQSFTDDPAWKQRVQRWELLAERVGSMMQLAEEVRGLSVSVER</sequence>
<dbReference type="STRING" id="655863.F0XH50"/>
<dbReference type="PANTHER" id="PTHR11559">
    <property type="entry name" value="CARBOXYLESTERASE"/>
    <property type="match status" value="1"/>
</dbReference>
<dbReference type="InterPro" id="IPR002018">
    <property type="entry name" value="CarbesteraseB"/>
</dbReference>
<evidence type="ECO:0000256" key="4">
    <source>
        <dbReference type="SAM" id="MobiDB-lite"/>
    </source>
</evidence>
<dbReference type="SUPFAM" id="SSF53474">
    <property type="entry name" value="alpha/beta-Hydrolases"/>
    <property type="match status" value="1"/>
</dbReference>
<proteinExistence type="inferred from homology"/>
<dbReference type="eggNOG" id="KOG1516">
    <property type="taxonomic scope" value="Eukaryota"/>
</dbReference>
<dbReference type="HOGENOM" id="CLU_006586_14_3_1"/>
<feature type="domain" description="Carboxylesterase type B" evidence="5">
    <location>
        <begin position="37"/>
        <end position="456"/>
    </location>
</feature>
<evidence type="ECO:0000313" key="7">
    <source>
        <dbReference type="Proteomes" id="UP000007796"/>
    </source>
</evidence>
<evidence type="ECO:0000256" key="2">
    <source>
        <dbReference type="ARBA" id="ARBA00022801"/>
    </source>
</evidence>
<evidence type="ECO:0000313" key="6">
    <source>
        <dbReference type="EMBL" id="EFX02769.1"/>
    </source>
</evidence>
<dbReference type="InterPro" id="IPR050309">
    <property type="entry name" value="Type-B_Carboxylest/Lipase"/>
</dbReference>
<dbReference type="Pfam" id="PF00135">
    <property type="entry name" value="COesterase"/>
    <property type="match status" value="1"/>
</dbReference>
<dbReference type="InParanoid" id="F0XH50"/>
<organism evidence="7">
    <name type="scientific">Grosmannia clavigera (strain kw1407 / UAMH 11150)</name>
    <name type="common">Blue stain fungus</name>
    <name type="synonym">Graphiocladiella clavigera</name>
    <dbReference type="NCBI Taxonomy" id="655863"/>
    <lineage>
        <taxon>Eukaryota</taxon>
        <taxon>Fungi</taxon>
        <taxon>Dikarya</taxon>
        <taxon>Ascomycota</taxon>
        <taxon>Pezizomycotina</taxon>
        <taxon>Sordariomycetes</taxon>
        <taxon>Sordariomycetidae</taxon>
        <taxon>Ophiostomatales</taxon>
        <taxon>Ophiostomataceae</taxon>
        <taxon>Leptographium</taxon>
    </lineage>
</organism>
<dbReference type="PROSITE" id="PS00122">
    <property type="entry name" value="CARBOXYLESTERASE_B_1"/>
    <property type="match status" value="1"/>
</dbReference>
<dbReference type="InterPro" id="IPR029058">
    <property type="entry name" value="AB_hydrolase_fold"/>
</dbReference>
<dbReference type="Gene3D" id="3.40.50.1820">
    <property type="entry name" value="alpha/beta hydrolase"/>
    <property type="match status" value="1"/>
</dbReference>
<dbReference type="EMBL" id="GL629769">
    <property type="protein sequence ID" value="EFX02769.1"/>
    <property type="molecule type" value="Genomic_DNA"/>
</dbReference>
<dbReference type="Proteomes" id="UP000007796">
    <property type="component" value="Unassembled WGS sequence"/>
</dbReference>
<dbReference type="EC" id="3.1.1.-" evidence="3"/>
<name>F0XH50_GROCL</name>
<evidence type="ECO:0000256" key="3">
    <source>
        <dbReference type="RuleBase" id="RU361235"/>
    </source>
</evidence>